<proteinExistence type="predicted"/>
<evidence type="ECO:0000313" key="3">
    <source>
        <dbReference type="Proteomes" id="UP000238356"/>
    </source>
</evidence>
<gene>
    <name evidence="2" type="ORF">C5F51_04920</name>
</gene>
<dbReference type="InterPro" id="IPR021218">
    <property type="entry name" value="DUF2784"/>
</dbReference>
<accession>A0A2S6AE03</accession>
<feature type="transmembrane region" description="Helical" evidence="1">
    <location>
        <begin position="95"/>
        <end position="114"/>
    </location>
</feature>
<keyword evidence="1" id="KW-0812">Transmembrane</keyword>
<keyword evidence="1" id="KW-1133">Transmembrane helix</keyword>
<evidence type="ECO:0000256" key="1">
    <source>
        <dbReference type="SAM" id="Phobius"/>
    </source>
</evidence>
<dbReference type="Proteomes" id="UP000238356">
    <property type="component" value="Unassembled WGS sequence"/>
</dbReference>
<protein>
    <submittedName>
        <fullName evidence="2">DUF2784 domain-containing protein</fullName>
    </submittedName>
</protein>
<reference evidence="2 3" key="1">
    <citation type="submission" date="2018-02" db="EMBL/GenBank/DDBJ databases">
        <title>8 Nocardia nova and 1 Nocardia cyriacigeorgica strain used for evolution to TMP-SMX.</title>
        <authorList>
            <person name="Mehta H."/>
            <person name="Weng J."/>
            <person name="Shamoo Y."/>
        </authorList>
    </citation>
    <scope>NUCLEOTIDE SEQUENCE [LARGE SCALE GENOMIC DNA]</scope>
    <source>
        <strain evidence="2 3">BAA2227</strain>
    </source>
</reference>
<keyword evidence="3" id="KW-1185">Reference proteome</keyword>
<sequence length="128" mass="14559">MMYRLLADATAGVHFLFIAYLVVGGFVAWRWRWTIWTHIAAVAWGFSTVLIGVDCPLTYLETWARERGGEAGLPSTGFIDYYITGVLYPRSALDLVRILVVVLVAVSWIGFVRLGRRRRYRSHHAVAE</sequence>
<feature type="transmembrane region" description="Helical" evidence="1">
    <location>
        <begin position="35"/>
        <end position="59"/>
    </location>
</feature>
<name>A0A2S6AE03_9NOCA</name>
<keyword evidence="1" id="KW-0472">Membrane</keyword>
<comment type="caution">
    <text evidence="2">The sequence shown here is derived from an EMBL/GenBank/DDBJ whole genome shotgun (WGS) entry which is preliminary data.</text>
</comment>
<feature type="transmembrane region" description="Helical" evidence="1">
    <location>
        <begin position="12"/>
        <end position="29"/>
    </location>
</feature>
<dbReference type="Pfam" id="PF10861">
    <property type="entry name" value="DUF2784"/>
    <property type="match status" value="1"/>
</dbReference>
<evidence type="ECO:0000313" key="2">
    <source>
        <dbReference type="EMBL" id="PPJ32315.1"/>
    </source>
</evidence>
<dbReference type="EMBL" id="PSZD01000002">
    <property type="protein sequence ID" value="PPJ32315.1"/>
    <property type="molecule type" value="Genomic_DNA"/>
</dbReference>
<dbReference type="AlphaFoldDB" id="A0A2S6AE03"/>
<organism evidence="2 3">
    <name type="scientific">Nocardia nova</name>
    <dbReference type="NCBI Taxonomy" id="37330"/>
    <lineage>
        <taxon>Bacteria</taxon>
        <taxon>Bacillati</taxon>
        <taxon>Actinomycetota</taxon>
        <taxon>Actinomycetes</taxon>
        <taxon>Mycobacteriales</taxon>
        <taxon>Nocardiaceae</taxon>
        <taxon>Nocardia</taxon>
    </lineage>
</organism>